<dbReference type="Gene3D" id="1.20.58.70">
    <property type="match status" value="1"/>
</dbReference>
<keyword evidence="3" id="KW-0813">Transport</keyword>
<dbReference type="InterPro" id="IPR006012">
    <property type="entry name" value="Syntaxin/epimorphin_CS"/>
</dbReference>
<comment type="similarity">
    <text evidence="2 8">Belongs to the syntaxin family.</text>
</comment>
<dbReference type="EMBL" id="DUZY01000008">
    <property type="protein sequence ID" value="DAD47052.1"/>
    <property type="molecule type" value="Genomic_DNA"/>
</dbReference>
<reference evidence="13 14" key="1">
    <citation type="journal article" date="2020" name="Mol. Biol. Evol.">
        <title>Distinct Expression and Methylation Patterns for Genes with Different Fates following a Single Whole-Genome Duplication in Flowering Plants.</title>
        <authorList>
            <person name="Shi T."/>
            <person name="Rahmani R.S."/>
            <person name="Gugger P.F."/>
            <person name="Wang M."/>
            <person name="Li H."/>
            <person name="Zhang Y."/>
            <person name="Li Z."/>
            <person name="Wang Q."/>
            <person name="Van de Peer Y."/>
            <person name="Marchal K."/>
            <person name="Chen J."/>
        </authorList>
    </citation>
    <scope>NUCLEOTIDE SEQUENCE [LARGE SCALE GENOMIC DNA]</scope>
    <source>
        <tissue evidence="13">Leaf</tissue>
    </source>
</reference>
<dbReference type="GO" id="GO:0016020">
    <property type="term" value="C:membrane"/>
    <property type="evidence" value="ECO:0007669"/>
    <property type="project" value="UniProtKB-SubCell"/>
</dbReference>
<organism evidence="13 14">
    <name type="scientific">Nelumbo nucifera</name>
    <name type="common">Sacred lotus</name>
    <dbReference type="NCBI Taxonomy" id="4432"/>
    <lineage>
        <taxon>Eukaryota</taxon>
        <taxon>Viridiplantae</taxon>
        <taxon>Streptophyta</taxon>
        <taxon>Embryophyta</taxon>
        <taxon>Tracheophyta</taxon>
        <taxon>Spermatophyta</taxon>
        <taxon>Magnoliopsida</taxon>
        <taxon>Proteales</taxon>
        <taxon>Nelumbonaceae</taxon>
        <taxon>Nelumbo</taxon>
    </lineage>
</organism>
<evidence type="ECO:0000256" key="11">
    <source>
        <dbReference type="SAM" id="Phobius"/>
    </source>
</evidence>
<evidence type="ECO:0000256" key="7">
    <source>
        <dbReference type="ARBA" id="ARBA00023136"/>
    </source>
</evidence>
<keyword evidence="7 11" id="KW-0472">Membrane</keyword>
<keyword evidence="9" id="KW-0175">Coiled coil</keyword>
<evidence type="ECO:0000259" key="12">
    <source>
        <dbReference type="PROSITE" id="PS50192"/>
    </source>
</evidence>
<protein>
    <recommendedName>
        <fullName evidence="12">t-SNARE coiled-coil homology domain-containing protein</fullName>
    </recommendedName>
</protein>
<dbReference type="GO" id="GO:0006886">
    <property type="term" value="P:intracellular protein transport"/>
    <property type="evidence" value="ECO:0007669"/>
    <property type="project" value="InterPro"/>
</dbReference>
<keyword evidence="4 11" id="KW-0812">Transmembrane</keyword>
<evidence type="ECO:0000256" key="4">
    <source>
        <dbReference type="ARBA" id="ARBA00022692"/>
    </source>
</evidence>
<dbReference type="Pfam" id="PF00804">
    <property type="entry name" value="Syntaxin"/>
    <property type="match status" value="1"/>
</dbReference>
<dbReference type="SMART" id="SM00503">
    <property type="entry name" value="SynN"/>
    <property type="match status" value="1"/>
</dbReference>
<keyword evidence="5" id="KW-0653">Protein transport</keyword>
<name>A0A822ZP81_NELNU</name>
<evidence type="ECO:0000256" key="10">
    <source>
        <dbReference type="SAM" id="MobiDB-lite"/>
    </source>
</evidence>
<dbReference type="CDD" id="cd15848">
    <property type="entry name" value="SNARE_syntaxin1-like"/>
    <property type="match status" value="1"/>
</dbReference>
<feature type="domain" description="T-SNARE coiled-coil homology" evidence="12">
    <location>
        <begin position="207"/>
        <end position="269"/>
    </location>
</feature>
<evidence type="ECO:0000256" key="3">
    <source>
        <dbReference type="ARBA" id="ARBA00022448"/>
    </source>
</evidence>
<dbReference type="InterPro" id="IPR045242">
    <property type="entry name" value="Syntaxin"/>
</dbReference>
<dbReference type="PROSITE" id="PS50192">
    <property type="entry name" value="T_SNARE"/>
    <property type="match status" value="1"/>
</dbReference>
<dbReference type="Pfam" id="PF05739">
    <property type="entry name" value="SNARE"/>
    <property type="match status" value="1"/>
</dbReference>
<dbReference type="PANTHER" id="PTHR19957:SF307">
    <property type="entry name" value="PROTEIN SSO1-RELATED"/>
    <property type="match status" value="1"/>
</dbReference>
<dbReference type="CDD" id="cd00179">
    <property type="entry name" value="SynN"/>
    <property type="match status" value="1"/>
</dbReference>
<dbReference type="InterPro" id="IPR010989">
    <property type="entry name" value="SNARE"/>
</dbReference>
<evidence type="ECO:0000256" key="6">
    <source>
        <dbReference type="ARBA" id="ARBA00022989"/>
    </source>
</evidence>
<dbReference type="Proteomes" id="UP000607653">
    <property type="component" value="Unassembled WGS sequence"/>
</dbReference>
<sequence>MHDLLSGSFDIPRRQPSSSRDVELGAPPPTSSGDFGLENFFKQVEDIEKQIDKLNKLLKKLQDANEDSKSVTKAVAMKAIKRQMQKDVDEVGTIARFVKSKIEALDRENVTNRKNPGCEQGTGVDRSRMATTASLKKKFKDKMSEFQILREKIHQEHRDVVERRVFTVTGKRADEETIDQLIETGDSEEIFQKAIREQGRGQIMDTVAEIQERHDTVRELEAKLLDLHQVFLDIAVLVDAQGDMLDNIESHVSSAVDHVQSGNTALERARSLQKSSRKWLCMAILLLLIIIIITVVSVIKPWSSNNGA</sequence>
<dbReference type="SMART" id="SM00397">
    <property type="entry name" value="t_SNARE"/>
    <property type="match status" value="1"/>
</dbReference>
<dbReference type="PROSITE" id="PS00914">
    <property type="entry name" value="SYNTAXIN"/>
    <property type="match status" value="1"/>
</dbReference>
<dbReference type="InterPro" id="IPR006011">
    <property type="entry name" value="Syntaxin_N"/>
</dbReference>
<evidence type="ECO:0000256" key="1">
    <source>
        <dbReference type="ARBA" id="ARBA00004211"/>
    </source>
</evidence>
<gene>
    <name evidence="13" type="ORF">HUJ06_016989</name>
</gene>
<evidence type="ECO:0000313" key="13">
    <source>
        <dbReference type="EMBL" id="DAD47052.1"/>
    </source>
</evidence>
<evidence type="ECO:0000256" key="2">
    <source>
        <dbReference type="ARBA" id="ARBA00009063"/>
    </source>
</evidence>
<dbReference type="AlphaFoldDB" id="A0A822ZP81"/>
<comment type="caution">
    <text evidence="13">The sequence shown here is derived from an EMBL/GenBank/DDBJ whole genome shotgun (WGS) entry which is preliminary data.</text>
</comment>
<feature type="transmembrane region" description="Helical" evidence="11">
    <location>
        <begin position="279"/>
        <end position="299"/>
    </location>
</feature>
<evidence type="ECO:0000256" key="8">
    <source>
        <dbReference type="RuleBase" id="RU003858"/>
    </source>
</evidence>
<feature type="region of interest" description="Disordered" evidence="10">
    <location>
        <begin position="1"/>
        <end position="36"/>
    </location>
</feature>
<dbReference type="FunFam" id="1.20.5.110:FF:000008">
    <property type="entry name" value="Syntaxin 132"/>
    <property type="match status" value="1"/>
</dbReference>
<dbReference type="SUPFAM" id="SSF47661">
    <property type="entry name" value="t-snare proteins"/>
    <property type="match status" value="1"/>
</dbReference>
<keyword evidence="6 11" id="KW-1133">Transmembrane helix</keyword>
<evidence type="ECO:0000256" key="5">
    <source>
        <dbReference type="ARBA" id="ARBA00022927"/>
    </source>
</evidence>
<evidence type="ECO:0000313" key="14">
    <source>
        <dbReference type="Proteomes" id="UP000607653"/>
    </source>
</evidence>
<proteinExistence type="inferred from homology"/>
<keyword evidence="14" id="KW-1185">Reference proteome</keyword>
<evidence type="ECO:0000256" key="9">
    <source>
        <dbReference type="SAM" id="Coils"/>
    </source>
</evidence>
<dbReference type="Gene3D" id="1.20.5.110">
    <property type="match status" value="1"/>
</dbReference>
<dbReference type="PANTHER" id="PTHR19957">
    <property type="entry name" value="SYNTAXIN"/>
    <property type="match status" value="1"/>
</dbReference>
<feature type="coiled-coil region" evidence="9">
    <location>
        <begin position="37"/>
        <end position="74"/>
    </location>
</feature>
<comment type="subcellular location">
    <subcellularLocation>
        <location evidence="1">Membrane</location>
        <topology evidence="1">Single-pass type IV membrane protein</topology>
    </subcellularLocation>
</comment>
<accession>A0A822ZP81</accession>
<dbReference type="InterPro" id="IPR000727">
    <property type="entry name" value="T_SNARE_dom"/>
</dbReference>
<dbReference type="GO" id="GO:0016192">
    <property type="term" value="P:vesicle-mediated transport"/>
    <property type="evidence" value="ECO:0007669"/>
    <property type="project" value="InterPro"/>
</dbReference>
<dbReference type="GO" id="GO:0005484">
    <property type="term" value="F:SNAP receptor activity"/>
    <property type="evidence" value="ECO:0007669"/>
    <property type="project" value="InterPro"/>
</dbReference>